<dbReference type="Pfam" id="PF00672">
    <property type="entry name" value="HAMP"/>
    <property type="match status" value="1"/>
</dbReference>
<dbReference type="GO" id="GO:0007165">
    <property type="term" value="P:signal transduction"/>
    <property type="evidence" value="ECO:0007669"/>
    <property type="project" value="UniProtKB-KW"/>
</dbReference>
<reference evidence="7 8" key="1">
    <citation type="submission" date="2015-06" db="EMBL/GenBank/DDBJ databases">
        <title>Draft genome of the moderately acidophilic sulfate reducer Candidatus Desulfosporosinus acididurans strain M1.</title>
        <authorList>
            <person name="Poehlein A."/>
            <person name="Petzsch P."/>
            <person name="Johnson B.D."/>
            <person name="Schloemann M."/>
            <person name="Daniel R."/>
            <person name="Muehling M."/>
        </authorList>
    </citation>
    <scope>NUCLEOTIDE SEQUENCE [LARGE SCALE GENOMIC DNA]</scope>
    <source>
        <strain evidence="7 8">M1</strain>
    </source>
</reference>
<dbReference type="InterPro" id="IPR004089">
    <property type="entry name" value="MCPsignal_dom"/>
</dbReference>
<accession>A0A0J1FM95</accession>
<dbReference type="SUPFAM" id="SSF58104">
    <property type="entry name" value="Methyl-accepting chemotaxis protein (MCP) signaling domain"/>
    <property type="match status" value="1"/>
</dbReference>
<sequence length="579" mass="62222">MKNKTMNTKSGINYGIRFKLQASFFAVIIMTLFVGAVGYYGIYRLDQSAKDLGDHWLKAANALALVVEDTEDMQRTLLLGFSERNDATAYQGVKFSFLNNKTKWESDFTTYSRYVTSSEGKTRNESMKKAFDDYITDANQVWTLIEDNNDNEARTLLINKSKESFDQVINAMEAQIYFMDKGGEQAVADAQLTNATGLKFLIIFIAAAFLLGIVLTILLARSISRPLNKVTMIAQSVANGDLKVSIPEIKNRDEIGVLAQAVGDMVRSLREIIGEVLNQSESVAATSEELSAAAEEATTASEQVSSTLVQLATGASSQALSVKDTSVVIEQMSSSAQQVAANTEIVNQSSEKAAQAADVGSLQVENAVRKIEQIREASVQTAEAVFHLGEQSKEIGQIVDVIKGISDQTNLLALNAAIEAARAGEHGRGFAVVADEVRKLAEQSSLSATQIASLIDTIQRDTERVVDGMEKGKDEVAAGVEAVNLAGSSFRTIVEEVNTVVKQIQEVISVTQQMASGAVHAVESVNNIGVIAEQTAAKVEEVSATSEEQAATMSSVSQSAEALAKLGESLALLVSKFNV</sequence>
<dbReference type="SMART" id="SM00283">
    <property type="entry name" value="MA"/>
    <property type="match status" value="1"/>
</dbReference>
<keyword evidence="8" id="KW-1185">Reference proteome</keyword>
<dbReference type="InterPro" id="IPR004090">
    <property type="entry name" value="Chemotax_Me-accpt_rcpt"/>
</dbReference>
<keyword evidence="4" id="KW-1133">Transmembrane helix</keyword>
<evidence type="ECO:0000313" key="7">
    <source>
        <dbReference type="EMBL" id="KLU64590.1"/>
    </source>
</evidence>
<dbReference type="FunFam" id="1.10.287.950:FF:000001">
    <property type="entry name" value="Methyl-accepting chemotaxis sensory transducer"/>
    <property type="match status" value="1"/>
</dbReference>
<evidence type="ECO:0000256" key="2">
    <source>
        <dbReference type="ARBA" id="ARBA00029447"/>
    </source>
</evidence>
<gene>
    <name evidence="7" type="primary">mcpB_5</name>
    <name evidence="7" type="ORF">DEAC_c35370</name>
</gene>
<evidence type="ECO:0000256" key="1">
    <source>
        <dbReference type="ARBA" id="ARBA00023224"/>
    </source>
</evidence>
<comment type="caution">
    <text evidence="7">The sequence shown here is derived from an EMBL/GenBank/DDBJ whole genome shotgun (WGS) entry which is preliminary data.</text>
</comment>
<keyword evidence="4" id="KW-0472">Membrane</keyword>
<feature type="domain" description="HAMP" evidence="6">
    <location>
        <begin position="221"/>
        <end position="274"/>
    </location>
</feature>
<dbReference type="RefSeq" id="WP_047811324.1">
    <property type="nucleotide sequence ID" value="NZ_LDZY01000013.1"/>
</dbReference>
<keyword evidence="4" id="KW-0812">Transmembrane</keyword>
<dbReference type="EMBL" id="LDZY01000013">
    <property type="protein sequence ID" value="KLU64590.1"/>
    <property type="molecule type" value="Genomic_DNA"/>
</dbReference>
<dbReference type="CDD" id="cd06225">
    <property type="entry name" value="HAMP"/>
    <property type="match status" value="1"/>
</dbReference>
<dbReference type="Gene3D" id="6.10.340.10">
    <property type="match status" value="1"/>
</dbReference>
<name>A0A0J1FM95_9FIRM</name>
<feature type="transmembrane region" description="Helical" evidence="4">
    <location>
        <begin position="20"/>
        <end position="42"/>
    </location>
</feature>
<evidence type="ECO:0000313" key="8">
    <source>
        <dbReference type="Proteomes" id="UP000036356"/>
    </source>
</evidence>
<dbReference type="InterPro" id="IPR003660">
    <property type="entry name" value="HAMP_dom"/>
</dbReference>
<dbReference type="Gene3D" id="1.10.287.950">
    <property type="entry name" value="Methyl-accepting chemotaxis protein"/>
    <property type="match status" value="1"/>
</dbReference>
<organism evidence="7 8">
    <name type="scientific">Desulfosporosinus acididurans</name>
    <dbReference type="NCBI Taxonomy" id="476652"/>
    <lineage>
        <taxon>Bacteria</taxon>
        <taxon>Bacillati</taxon>
        <taxon>Bacillota</taxon>
        <taxon>Clostridia</taxon>
        <taxon>Eubacteriales</taxon>
        <taxon>Desulfitobacteriaceae</taxon>
        <taxon>Desulfosporosinus</taxon>
    </lineage>
</organism>
<dbReference type="GO" id="GO:0006935">
    <property type="term" value="P:chemotaxis"/>
    <property type="evidence" value="ECO:0007669"/>
    <property type="project" value="InterPro"/>
</dbReference>
<keyword evidence="1 3" id="KW-0807">Transducer</keyword>
<dbReference type="InterPro" id="IPR024478">
    <property type="entry name" value="HlyB_4HB_MCP"/>
</dbReference>
<dbReference type="PROSITE" id="PS50885">
    <property type="entry name" value="HAMP"/>
    <property type="match status" value="1"/>
</dbReference>
<evidence type="ECO:0000256" key="4">
    <source>
        <dbReference type="SAM" id="Phobius"/>
    </source>
</evidence>
<dbReference type="AlphaFoldDB" id="A0A0J1FM95"/>
<evidence type="ECO:0000259" key="6">
    <source>
        <dbReference type="PROSITE" id="PS50885"/>
    </source>
</evidence>
<dbReference type="CDD" id="cd11386">
    <property type="entry name" value="MCP_signal"/>
    <property type="match status" value="1"/>
</dbReference>
<evidence type="ECO:0000259" key="5">
    <source>
        <dbReference type="PROSITE" id="PS50111"/>
    </source>
</evidence>
<evidence type="ECO:0000256" key="3">
    <source>
        <dbReference type="PROSITE-ProRule" id="PRU00284"/>
    </source>
</evidence>
<dbReference type="PANTHER" id="PTHR32089">
    <property type="entry name" value="METHYL-ACCEPTING CHEMOTAXIS PROTEIN MCPB"/>
    <property type="match status" value="1"/>
</dbReference>
<dbReference type="PANTHER" id="PTHR32089:SF112">
    <property type="entry name" value="LYSOZYME-LIKE PROTEIN-RELATED"/>
    <property type="match status" value="1"/>
</dbReference>
<dbReference type="PROSITE" id="PS50111">
    <property type="entry name" value="CHEMOTAXIS_TRANSDUC_2"/>
    <property type="match status" value="1"/>
</dbReference>
<dbReference type="GO" id="GO:0004888">
    <property type="term" value="F:transmembrane signaling receptor activity"/>
    <property type="evidence" value="ECO:0007669"/>
    <property type="project" value="InterPro"/>
</dbReference>
<dbReference type="PATRIC" id="fig|476652.3.peg.3730"/>
<feature type="transmembrane region" description="Helical" evidence="4">
    <location>
        <begin position="200"/>
        <end position="220"/>
    </location>
</feature>
<comment type="similarity">
    <text evidence="2">Belongs to the methyl-accepting chemotaxis (MCP) protein family.</text>
</comment>
<feature type="domain" description="Methyl-accepting transducer" evidence="5">
    <location>
        <begin position="293"/>
        <end position="529"/>
    </location>
</feature>
<proteinExistence type="inferred from homology"/>
<dbReference type="Pfam" id="PF12729">
    <property type="entry name" value="4HB_MCP_1"/>
    <property type="match status" value="1"/>
</dbReference>
<dbReference type="GO" id="GO:0016020">
    <property type="term" value="C:membrane"/>
    <property type="evidence" value="ECO:0007669"/>
    <property type="project" value="InterPro"/>
</dbReference>
<protein>
    <submittedName>
        <fullName evidence="7">Methyl-accepting chemotaxis protein McpB</fullName>
    </submittedName>
</protein>
<dbReference type="PRINTS" id="PR00260">
    <property type="entry name" value="CHEMTRNSDUCR"/>
</dbReference>
<dbReference type="STRING" id="476652.DEAC_c35370"/>
<dbReference type="Proteomes" id="UP000036356">
    <property type="component" value="Unassembled WGS sequence"/>
</dbReference>
<dbReference type="SMART" id="SM00304">
    <property type="entry name" value="HAMP"/>
    <property type="match status" value="1"/>
</dbReference>
<dbReference type="Pfam" id="PF00015">
    <property type="entry name" value="MCPsignal"/>
    <property type="match status" value="1"/>
</dbReference>